<accession>A0ABP8S4H0</accession>
<dbReference type="InterPro" id="IPR024072">
    <property type="entry name" value="DHFR-like_dom_sf"/>
</dbReference>
<dbReference type="PANTHER" id="PTHR38011:SF12">
    <property type="entry name" value="BIFUNCTIONAL DEAMINASE-REDUCTASE DOMAIN PROTEIN"/>
    <property type="match status" value="1"/>
</dbReference>
<organism evidence="2 3">
    <name type="scientific">Pseudonocardia xishanensis</name>
    <dbReference type="NCBI Taxonomy" id="630995"/>
    <lineage>
        <taxon>Bacteria</taxon>
        <taxon>Bacillati</taxon>
        <taxon>Actinomycetota</taxon>
        <taxon>Actinomycetes</taxon>
        <taxon>Pseudonocardiales</taxon>
        <taxon>Pseudonocardiaceae</taxon>
        <taxon>Pseudonocardia</taxon>
    </lineage>
</organism>
<dbReference type="Pfam" id="PF01872">
    <property type="entry name" value="RibD_C"/>
    <property type="match status" value="1"/>
</dbReference>
<dbReference type="InterPro" id="IPR050765">
    <property type="entry name" value="Riboflavin_Biosynth_HTPR"/>
</dbReference>
<evidence type="ECO:0000313" key="2">
    <source>
        <dbReference type="EMBL" id="GAA4560282.1"/>
    </source>
</evidence>
<protein>
    <submittedName>
        <fullName evidence="2">Dihydrofolate reductase family protein</fullName>
    </submittedName>
</protein>
<gene>
    <name evidence="2" type="ORF">GCM10023175_69950</name>
</gene>
<reference evidence="3" key="1">
    <citation type="journal article" date="2019" name="Int. J. Syst. Evol. Microbiol.">
        <title>The Global Catalogue of Microorganisms (GCM) 10K type strain sequencing project: providing services to taxonomists for standard genome sequencing and annotation.</title>
        <authorList>
            <consortium name="The Broad Institute Genomics Platform"/>
            <consortium name="The Broad Institute Genome Sequencing Center for Infectious Disease"/>
            <person name="Wu L."/>
            <person name="Ma J."/>
        </authorList>
    </citation>
    <scope>NUCLEOTIDE SEQUENCE [LARGE SCALE GENOMIC DNA]</scope>
    <source>
        <strain evidence="3">JCM 17906</strain>
    </source>
</reference>
<proteinExistence type="predicted"/>
<evidence type="ECO:0000259" key="1">
    <source>
        <dbReference type="Pfam" id="PF01872"/>
    </source>
</evidence>
<dbReference type="RefSeq" id="WP_345428297.1">
    <property type="nucleotide sequence ID" value="NZ_BAABGT010000122.1"/>
</dbReference>
<comment type="caution">
    <text evidence="2">The sequence shown here is derived from an EMBL/GenBank/DDBJ whole genome shotgun (WGS) entry which is preliminary data.</text>
</comment>
<dbReference type="SUPFAM" id="SSF53597">
    <property type="entry name" value="Dihydrofolate reductase-like"/>
    <property type="match status" value="1"/>
</dbReference>
<name>A0ABP8S4H0_9PSEU</name>
<keyword evidence="3" id="KW-1185">Reference proteome</keyword>
<sequence>MARLLYSATMSLDGFIAGPGGDMSWLTPHVGAPNPTADRLLTRIGCLLVGNRTFGGDDPNAGTDAEGAFGGRYSGPVVVLTHRPSATPGVVFTDDLRTAIRLSREAAGERYVNVLGADVARQCLEIGELDEILVFLAPVLLGGGTPLFRGSHQVDLVPVPGESALWFRVATPEPA</sequence>
<dbReference type="Gene3D" id="3.40.430.10">
    <property type="entry name" value="Dihydrofolate Reductase, subunit A"/>
    <property type="match status" value="1"/>
</dbReference>
<evidence type="ECO:0000313" key="3">
    <source>
        <dbReference type="Proteomes" id="UP001501598"/>
    </source>
</evidence>
<dbReference type="Proteomes" id="UP001501598">
    <property type="component" value="Unassembled WGS sequence"/>
</dbReference>
<feature type="domain" description="Bacterial bifunctional deaminase-reductase C-terminal" evidence="1">
    <location>
        <begin position="5"/>
        <end position="152"/>
    </location>
</feature>
<dbReference type="EMBL" id="BAABGT010000122">
    <property type="protein sequence ID" value="GAA4560282.1"/>
    <property type="molecule type" value="Genomic_DNA"/>
</dbReference>
<dbReference type="InterPro" id="IPR002734">
    <property type="entry name" value="RibDG_C"/>
</dbReference>
<dbReference type="PANTHER" id="PTHR38011">
    <property type="entry name" value="DIHYDROFOLATE REDUCTASE FAMILY PROTEIN (AFU_ORTHOLOGUE AFUA_8G06820)"/>
    <property type="match status" value="1"/>
</dbReference>